<dbReference type="InterPro" id="IPR036388">
    <property type="entry name" value="WH-like_DNA-bd_sf"/>
</dbReference>
<dbReference type="SMART" id="SM00418">
    <property type="entry name" value="HTH_ARSR"/>
    <property type="match status" value="1"/>
</dbReference>
<dbReference type="InterPro" id="IPR001845">
    <property type="entry name" value="HTH_ArsR_DNA-bd_dom"/>
</dbReference>
<feature type="domain" description="HTH arsR-type" evidence="2">
    <location>
        <begin position="26"/>
        <end position="122"/>
    </location>
</feature>
<dbReference type="KEGG" id="orz:FNH13_04470"/>
<name>A0A516G825_9MICO</name>
<dbReference type="Gene3D" id="1.10.10.10">
    <property type="entry name" value="Winged helix-like DNA-binding domain superfamily/Winged helix DNA-binding domain"/>
    <property type="match status" value="1"/>
</dbReference>
<accession>A0A516G825</accession>
<dbReference type="EMBL" id="CP041616">
    <property type="protein sequence ID" value="QDO87686.1"/>
    <property type="molecule type" value="Genomic_DNA"/>
</dbReference>
<dbReference type="SUPFAM" id="SSF46785">
    <property type="entry name" value="Winged helix' DNA-binding domain"/>
    <property type="match status" value="1"/>
</dbReference>
<proteinExistence type="predicted"/>
<evidence type="ECO:0000313" key="3">
    <source>
        <dbReference type="EMBL" id="QDO87686.1"/>
    </source>
</evidence>
<dbReference type="OrthoDB" id="7945987at2"/>
<organism evidence="3 4">
    <name type="scientific">Ornithinimicrobium ciconiae</name>
    <dbReference type="NCBI Taxonomy" id="2594265"/>
    <lineage>
        <taxon>Bacteria</taxon>
        <taxon>Bacillati</taxon>
        <taxon>Actinomycetota</taxon>
        <taxon>Actinomycetes</taxon>
        <taxon>Micrococcales</taxon>
        <taxon>Ornithinimicrobiaceae</taxon>
        <taxon>Ornithinimicrobium</taxon>
    </lineage>
</organism>
<dbReference type="InterPro" id="IPR011991">
    <property type="entry name" value="ArsR-like_HTH"/>
</dbReference>
<protein>
    <submittedName>
        <fullName evidence="3">Winged helix-turn-helix transcriptional regulator</fullName>
    </submittedName>
</protein>
<evidence type="ECO:0000259" key="2">
    <source>
        <dbReference type="PROSITE" id="PS50987"/>
    </source>
</evidence>
<dbReference type="Pfam" id="PF12840">
    <property type="entry name" value="HTH_20"/>
    <property type="match status" value="1"/>
</dbReference>
<gene>
    <name evidence="3" type="ORF">FNH13_04470</name>
</gene>
<dbReference type="InterPro" id="IPR036390">
    <property type="entry name" value="WH_DNA-bd_sf"/>
</dbReference>
<dbReference type="AlphaFoldDB" id="A0A516G825"/>
<feature type="region of interest" description="Disordered" evidence="1">
    <location>
        <begin position="1"/>
        <end position="22"/>
    </location>
</feature>
<dbReference type="PROSITE" id="PS50987">
    <property type="entry name" value="HTH_ARSR_2"/>
    <property type="match status" value="1"/>
</dbReference>
<evidence type="ECO:0000256" key="1">
    <source>
        <dbReference type="SAM" id="MobiDB-lite"/>
    </source>
</evidence>
<dbReference type="GO" id="GO:0003700">
    <property type="term" value="F:DNA-binding transcription factor activity"/>
    <property type="evidence" value="ECO:0007669"/>
    <property type="project" value="InterPro"/>
</dbReference>
<dbReference type="RefSeq" id="WP_143782363.1">
    <property type="nucleotide sequence ID" value="NZ_CP041616.1"/>
</dbReference>
<keyword evidence="4" id="KW-1185">Reference proteome</keyword>
<dbReference type="Proteomes" id="UP000315395">
    <property type="component" value="Chromosome"/>
</dbReference>
<evidence type="ECO:0000313" key="4">
    <source>
        <dbReference type="Proteomes" id="UP000315395"/>
    </source>
</evidence>
<dbReference type="CDD" id="cd00090">
    <property type="entry name" value="HTH_ARSR"/>
    <property type="match status" value="1"/>
</dbReference>
<reference evidence="3 4" key="1">
    <citation type="submission" date="2019-07" db="EMBL/GenBank/DDBJ databases">
        <title>complete genome sequencing of Ornithinimicrobium sp. H23M54.</title>
        <authorList>
            <person name="Bae J.-W."/>
            <person name="Lee S.-Y."/>
        </authorList>
    </citation>
    <scope>NUCLEOTIDE SEQUENCE [LARGE SCALE GENOMIC DNA]</scope>
    <source>
        <strain evidence="3 4">H23M54</strain>
    </source>
</reference>
<sequence length="206" mass="22907">MADQTGYPDHADGGRRPQRAVPDYDLPDALTLEEPQQYRALFEDTRQAIITLLSERAATVSELAQVLDRPKGTVGHHVQVLASAGLVHVVRTEKVRALEAKYWGRTARVFYYQTLEAGTAQRLLERSAAEVGRVEASGQGEKIVMDVNRRDVRVPAERAREFRDRLADLLLEFADEPRAGDTTYAMVFGIFPSSLDVLPERAGEGS</sequence>